<name>A0A849ADE1_9ACTN</name>
<protein>
    <submittedName>
        <fullName evidence="1">Uncharacterized protein</fullName>
    </submittedName>
</protein>
<reference evidence="1 2" key="1">
    <citation type="submission" date="2020-05" db="EMBL/GenBank/DDBJ databases">
        <title>Nakamurella sp. DB0629 isolated from air conditioner.</title>
        <authorList>
            <person name="Kim D.H."/>
            <person name="Kim D.-U."/>
        </authorList>
    </citation>
    <scope>NUCLEOTIDE SEQUENCE [LARGE SCALE GENOMIC DNA]</scope>
    <source>
        <strain evidence="1 2">DB0629</strain>
    </source>
</reference>
<organism evidence="1 2">
    <name type="scientific">Nakamurella aerolata</name>
    <dbReference type="NCBI Taxonomy" id="1656892"/>
    <lineage>
        <taxon>Bacteria</taxon>
        <taxon>Bacillati</taxon>
        <taxon>Actinomycetota</taxon>
        <taxon>Actinomycetes</taxon>
        <taxon>Nakamurellales</taxon>
        <taxon>Nakamurellaceae</taxon>
        <taxon>Nakamurella</taxon>
    </lineage>
</organism>
<evidence type="ECO:0000313" key="1">
    <source>
        <dbReference type="EMBL" id="NNG34892.1"/>
    </source>
</evidence>
<keyword evidence="2" id="KW-1185">Reference proteome</keyword>
<accession>A0A849ADE1</accession>
<gene>
    <name evidence="1" type="ORF">HKD39_03995</name>
</gene>
<sequence length="68" mass="7166">MIGFVSAEMSLRTALRREIARRNSAAVACGTGRRNSITVNSAPPASERCATSAGTWRVPAALLYSNAV</sequence>
<proteinExistence type="predicted"/>
<evidence type="ECO:0000313" key="2">
    <source>
        <dbReference type="Proteomes" id="UP000562984"/>
    </source>
</evidence>
<dbReference type="Proteomes" id="UP000562984">
    <property type="component" value="Unassembled WGS sequence"/>
</dbReference>
<dbReference type="RefSeq" id="WP_171198555.1">
    <property type="nucleotide sequence ID" value="NZ_JABEND010000002.1"/>
</dbReference>
<dbReference type="AlphaFoldDB" id="A0A849ADE1"/>
<comment type="caution">
    <text evidence="1">The sequence shown here is derived from an EMBL/GenBank/DDBJ whole genome shotgun (WGS) entry which is preliminary data.</text>
</comment>
<dbReference type="EMBL" id="JABEND010000002">
    <property type="protein sequence ID" value="NNG34892.1"/>
    <property type="molecule type" value="Genomic_DNA"/>
</dbReference>